<evidence type="ECO:0000313" key="4">
    <source>
        <dbReference type="Ensembl" id="ENSDNVP00000014327.1"/>
    </source>
</evidence>
<organism evidence="4 5">
    <name type="scientific">Dromaius novaehollandiae</name>
    <name type="common">Emu</name>
    <dbReference type="NCBI Taxonomy" id="8790"/>
    <lineage>
        <taxon>Eukaryota</taxon>
        <taxon>Metazoa</taxon>
        <taxon>Chordata</taxon>
        <taxon>Craniata</taxon>
        <taxon>Vertebrata</taxon>
        <taxon>Euteleostomi</taxon>
        <taxon>Archelosauria</taxon>
        <taxon>Archosauria</taxon>
        <taxon>Dinosauria</taxon>
        <taxon>Saurischia</taxon>
        <taxon>Theropoda</taxon>
        <taxon>Coelurosauria</taxon>
        <taxon>Aves</taxon>
        <taxon>Palaeognathae</taxon>
        <taxon>Casuariiformes</taxon>
        <taxon>Dromaiidae</taxon>
        <taxon>Dromaius</taxon>
    </lineage>
</organism>
<name>A0A8C4JWP8_DRONO</name>
<evidence type="ECO:0000313" key="5">
    <source>
        <dbReference type="Proteomes" id="UP000694423"/>
    </source>
</evidence>
<dbReference type="PANTHER" id="PTHR24179:SF30">
    <property type="entry name" value="PROTEIN PHOSPHATASE 1 REGULATORY SUBUNIT 16A"/>
    <property type="match status" value="1"/>
</dbReference>
<sequence length="456" mass="48793">MAEHLELLAEMPAVGRMGTQERLKHAQKRRTQQLKKWAQLEKEAQGMRVGAERRRKSGGGEKRVTFPASVQLLEAAARNDAEEVRQFLQNGVSPNLCNEDGLTALHQVSGLPRRSSARRAGEEVPAWPRAASPGSGANLLAVNSDGNMPYDLCEDEVTLDRIETAMAEHGITQEKIEEARAATERGMVEDIRQLIRAGADLNAPLDHGATLVGPPLRAGRLLPAPGPPPQRRPRRVPPPAAARRVGQRLPGGCRAAAGAQGQHERQGRGRLGAPPRRRVLGAGGGRSPGPKLLPPRPALLCLTPPSPQIQLVELLVAHGADLNGKSVLDETPLGEPAGGRGRRGPRGPRGAGLRQRRRPRRVPVTRLGFGGVRARLWAAPLPRGPNPAGGGGPGLEGLLLAAGLDRLPPLLADVCGDEEVRAKLLELKHKHDAIMKSHEKHKSLLQRRTSSAGSRG</sequence>
<feature type="compositionally biased region" description="Low complexity" evidence="3">
    <location>
        <begin position="241"/>
        <end position="261"/>
    </location>
</feature>
<dbReference type="GO" id="GO:0017020">
    <property type="term" value="F:myosin phosphatase regulator activity"/>
    <property type="evidence" value="ECO:0007669"/>
    <property type="project" value="TreeGrafter"/>
</dbReference>
<feature type="region of interest" description="Disordered" evidence="3">
    <location>
        <begin position="436"/>
        <end position="456"/>
    </location>
</feature>
<evidence type="ECO:0000256" key="2">
    <source>
        <dbReference type="ARBA" id="ARBA00023043"/>
    </source>
</evidence>
<feature type="compositionally biased region" description="Low complexity" evidence="3">
    <location>
        <begin position="212"/>
        <end position="223"/>
    </location>
</feature>
<dbReference type="GO" id="GO:0005737">
    <property type="term" value="C:cytoplasm"/>
    <property type="evidence" value="ECO:0007669"/>
    <property type="project" value="TreeGrafter"/>
</dbReference>
<proteinExistence type="predicted"/>
<feature type="compositionally biased region" description="Pro residues" evidence="3">
    <location>
        <begin position="224"/>
        <end position="240"/>
    </location>
</feature>
<dbReference type="InterPro" id="IPR036770">
    <property type="entry name" value="Ankyrin_rpt-contain_sf"/>
</dbReference>
<evidence type="ECO:0000256" key="1">
    <source>
        <dbReference type="ARBA" id="ARBA00022737"/>
    </source>
</evidence>
<feature type="region of interest" description="Disordered" evidence="3">
    <location>
        <begin position="327"/>
        <end position="362"/>
    </location>
</feature>
<dbReference type="GO" id="GO:0004857">
    <property type="term" value="F:enzyme inhibitor activity"/>
    <property type="evidence" value="ECO:0007669"/>
    <property type="project" value="TreeGrafter"/>
</dbReference>
<feature type="region of interest" description="Disordered" evidence="3">
    <location>
        <begin position="40"/>
        <end position="62"/>
    </location>
</feature>
<accession>A0A8C4JWP8</accession>
<protein>
    <submittedName>
        <fullName evidence="4">Protein phosphatase 1 regulatory subunit 16A</fullName>
    </submittedName>
</protein>
<evidence type="ECO:0000256" key="3">
    <source>
        <dbReference type="SAM" id="MobiDB-lite"/>
    </source>
</evidence>
<feature type="region of interest" description="Disordered" evidence="3">
    <location>
        <begin position="212"/>
        <end position="292"/>
    </location>
</feature>
<reference evidence="4" key="2">
    <citation type="submission" date="2025-09" db="UniProtKB">
        <authorList>
            <consortium name="Ensembl"/>
        </authorList>
    </citation>
    <scope>IDENTIFICATION</scope>
</reference>
<feature type="region of interest" description="Disordered" evidence="3">
    <location>
        <begin position="113"/>
        <end position="135"/>
    </location>
</feature>
<dbReference type="SUPFAM" id="SSF48403">
    <property type="entry name" value="Ankyrin repeat"/>
    <property type="match status" value="1"/>
</dbReference>
<dbReference type="Gene3D" id="1.25.40.20">
    <property type="entry name" value="Ankyrin repeat-containing domain"/>
    <property type="match status" value="1"/>
</dbReference>
<dbReference type="InterPro" id="IPR051226">
    <property type="entry name" value="PP1_Regulatory_Subunit"/>
</dbReference>
<dbReference type="Ensembl" id="ENSDNVT00000017187.1">
    <property type="protein sequence ID" value="ENSDNVP00000014327.1"/>
    <property type="gene ID" value="ENSDNVG00000010077.1"/>
</dbReference>
<keyword evidence="2" id="KW-0040">ANK repeat</keyword>
<dbReference type="Proteomes" id="UP000694423">
    <property type="component" value="Unplaced"/>
</dbReference>
<keyword evidence="1" id="KW-0677">Repeat</keyword>
<dbReference type="AlphaFoldDB" id="A0A8C4JWP8"/>
<feature type="compositionally biased region" description="Polar residues" evidence="3">
    <location>
        <begin position="446"/>
        <end position="456"/>
    </location>
</feature>
<keyword evidence="5" id="KW-1185">Reference proteome</keyword>
<dbReference type="PANTHER" id="PTHR24179">
    <property type="entry name" value="PROTEIN PHOSPHATASE 1 REGULATORY SUBUNIT 12"/>
    <property type="match status" value="1"/>
</dbReference>
<reference evidence="4" key="1">
    <citation type="submission" date="2025-08" db="UniProtKB">
        <authorList>
            <consortium name="Ensembl"/>
        </authorList>
    </citation>
    <scope>IDENTIFICATION</scope>
</reference>